<protein>
    <submittedName>
        <fullName evidence="1">Uncharacterized protein</fullName>
    </submittedName>
</protein>
<name>A0A8A1MES3_AJECA</name>
<proteinExistence type="predicted"/>
<dbReference type="AlphaFoldDB" id="A0A8A1MES3"/>
<sequence length="175" mass="20029">MVENIRKAGKWSARFKRGKGKEEEGKNFYITRLLFCVSINPLGQLYVTGKIELRKNELHVTDLCGLTGLVSPTQVQQAYLGYRFESGALAKERFYKETLHEERVYGPRSPAIANHKRVSSLLPSTDENIPTSLGTKGTRTHYLESVRHWYIWGRERLNNSSLVGLPCLQFSERPD</sequence>
<dbReference type="EMBL" id="CP069114">
    <property type="protein sequence ID" value="QSS63134.1"/>
    <property type="molecule type" value="Genomic_DNA"/>
</dbReference>
<evidence type="ECO:0000313" key="2">
    <source>
        <dbReference type="Proteomes" id="UP000663671"/>
    </source>
</evidence>
<dbReference type="Proteomes" id="UP000663671">
    <property type="component" value="Chromosome 1"/>
</dbReference>
<evidence type="ECO:0000313" key="1">
    <source>
        <dbReference type="EMBL" id="QSS63134.1"/>
    </source>
</evidence>
<dbReference type="OrthoDB" id="10592230at2759"/>
<organism evidence="1 2">
    <name type="scientific">Ajellomyces capsulatus</name>
    <name type="common">Darling's disease fungus</name>
    <name type="synonym">Histoplasma capsulatum</name>
    <dbReference type="NCBI Taxonomy" id="5037"/>
    <lineage>
        <taxon>Eukaryota</taxon>
        <taxon>Fungi</taxon>
        <taxon>Dikarya</taxon>
        <taxon>Ascomycota</taxon>
        <taxon>Pezizomycotina</taxon>
        <taxon>Eurotiomycetes</taxon>
        <taxon>Eurotiomycetidae</taxon>
        <taxon>Onygenales</taxon>
        <taxon>Ajellomycetaceae</taxon>
        <taxon>Histoplasma</taxon>
    </lineage>
</organism>
<gene>
    <name evidence="1" type="ORF">I7I51_00191</name>
</gene>
<dbReference type="VEuPathDB" id="FungiDB:I7I51_00191"/>
<reference evidence="1" key="1">
    <citation type="submission" date="2021-01" db="EMBL/GenBank/DDBJ databases">
        <title>Chromosome-level genome assembly of a human fungal pathogen reveals clustering of transcriptionally co-regulated genes.</title>
        <authorList>
            <person name="Voorhies M."/>
            <person name="Cohen S."/>
            <person name="Shea T.P."/>
            <person name="Petrus S."/>
            <person name="Munoz J.F."/>
            <person name="Poplawski S."/>
            <person name="Goldman W.E."/>
            <person name="Michael T."/>
            <person name="Cuomo C.A."/>
            <person name="Sil A."/>
            <person name="Beyhan S."/>
        </authorList>
    </citation>
    <scope>NUCLEOTIDE SEQUENCE</scope>
    <source>
        <strain evidence="1">WU24</strain>
    </source>
</reference>
<accession>A0A8A1MES3</accession>